<evidence type="ECO:0008006" key="3">
    <source>
        <dbReference type="Google" id="ProtNLM"/>
    </source>
</evidence>
<dbReference type="GO" id="GO:0006281">
    <property type="term" value="P:DNA repair"/>
    <property type="evidence" value="ECO:0007669"/>
    <property type="project" value="InterPro"/>
</dbReference>
<dbReference type="KEGG" id="stq:Spith_0432"/>
<protein>
    <recommendedName>
        <fullName evidence="3">TIGR02757 family protein</fullName>
    </recommendedName>
</protein>
<organism evidence="1 2">
    <name type="scientific">Winmispira thermophila (strain ATCC 700085 / DSM 6578 / Z-1203)</name>
    <name type="common">Spirochaeta thermophila</name>
    <dbReference type="NCBI Taxonomy" id="869211"/>
    <lineage>
        <taxon>Bacteria</taxon>
        <taxon>Pseudomonadati</taxon>
        <taxon>Spirochaetota</taxon>
        <taxon>Spirochaetia</taxon>
        <taxon>Winmispirales</taxon>
        <taxon>Winmispiraceae</taxon>
        <taxon>Winmispira</taxon>
    </lineage>
</organism>
<dbReference type="RefSeq" id="WP_014624114.1">
    <property type="nucleotide sequence ID" value="NC_017583.1"/>
</dbReference>
<dbReference type="SUPFAM" id="SSF48150">
    <property type="entry name" value="DNA-glycosylase"/>
    <property type="match status" value="1"/>
</dbReference>
<dbReference type="Pfam" id="PF09674">
    <property type="entry name" value="DUF2400"/>
    <property type="match status" value="1"/>
</dbReference>
<proteinExistence type="predicted"/>
<dbReference type="OrthoDB" id="9773332at2"/>
<reference evidence="1 2" key="1">
    <citation type="submission" date="2011-06" db="EMBL/GenBank/DDBJ databases">
        <title>The complete genome of Spirochaeta thermophila DSM 6578.</title>
        <authorList>
            <consortium name="US DOE Joint Genome Institute (JGI-PGF)"/>
            <person name="Lucas S."/>
            <person name="Lapidus A."/>
            <person name="Bruce D."/>
            <person name="Goodwin L."/>
            <person name="Pitluck S."/>
            <person name="Peters L."/>
            <person name="Kyrpides N."/>
            <person name="Mavromatis K."/>
            <person name="Ivanova N."/>
            <person name="Mikailova N."/>
            <person name="Pagani I."/>
            <person name="Chertkov O."/>
            <person name="Detter J.C."/>
            <person name="Tapia R."/>
            <person name="Han C."/>
            <person name="Land M."/>
            <person name="Hauser L."/>
            <person name="Markowitz V."/>
            <person name="Cheng J.-F."/>
            <person name="Hugenholtz P."/>
            <person name="Woyke T."/>
            <person name="Wu D."/>
            <person name="Spring S."/>
            <person name="Merkhoffer B."/>
            <person name="Schneider S."/>
            <person name="Klenk H.-P."/>
            <person name="Eisen J.A."/>
        </authorList>
    </citation>
    <scope>NUCLEOTIDE SEQUENCE [LARGE SCALE GENOMIC DNA]</scope>
    <source>
        <strain evidence="2">ATCC 700085 / DSM 6578 / Z-1203</strain>
    </source>
</reference>
<dbReference type="GO" id="GO:0003824">
    <property type="term" value="F:catalytic activity"/>
    <property type="evidence" value="ECO:0007669"/>
    <property type="project" value="InterPro"/>
</dbReference>
<sequence>MDAKVKFKETQELRGRDLSEFLESLYAAYTKEAFLPTDPVWWVHRYRDRGEQEVAGWVAASLAVGKVGAIHRSLGILFERIHPGEVARLSYRDALRRLRGLSHRFFSSEMLASFLAATGEILREWGDLETWAASCRDRAEGDMRKTFRLMSASFRECAPGDIGILLPLPRSGGPWKRVCLFLRWMVRRDAVDLGLWSSFPPESLLMPVDVHILRVSRRLGVAGLSASPSFRAAERITSFFRSLSPLDPLRYDFALTRWSMGVEASFVPKTGRTILH</sequence>
<dbReference type="InterPro" id="IPR014127">
    <property type="entry name" value="CHP02757"/>
</dbReference>
<dbReference type="EMBL" id="CP002903">
    <property type="protein sequence ID" value="AEJ60716.1"/>
    <property type="molecule type" value="Genomic_DNA"/>
</dbReference>
<accession>G0GEM8</accession>
<dbReference type="STRING" id="869211.Spith_0432"/>
<keyword evidence="2" id="KW-1185">Reference proteome</keyword>
<dbReference type="Proteomes" id="UP000007254">
    <property type="component" value="Chromosome"/>
</dbReference>
<evidence type="ECO:0000313" key="1">
    <source>
        <dbReference type="EMBL" id="AEJ60716.1"/>
    </source>
</evidence>
<name>G0GEM8_WINT7</name>
<dbReference type="InterPro" id="IPR011257">
    <property type="entry name" value="DNA_glycosylase"/>
</dbReference>
<dbReference type="HOGENOM" id="CLU_064298_0_0_12"/>
<evidence type="ECO:0000313" key="2">
    <source>
        <dbReference type="Proteomes" id="UP000007254"/>
    </source>
</evidence>
<gene>
    <name evidence="1" type="ordered locus">Spith_0432</name>
</gene>
<dbReference type="AlphaFoldDB" id="G0GEM8"/>